<dbReference type="PANTHER" id="PTHR45947">
    <property type="entry name" value="SULFOQUINOVOSYL TRANSFERASE SQD2"/>
    <property type="match status" value="1"/>
</dbReference>
<sequence length="393" mass="43276">MKPRRLAVVCRRYWPATGEQVQAIEWLAEGLRRAGHEVTILTAALGKQWPTHVVHREVKVERLAQLHLQPWNTLTYLWSLLSHLRTHKNQFDAVIVSGLRYDAYAVVRALRGTSLPVFLWSEGAGIGGDIQWQQNSHFGARVVGGCFDGQALFCTSQVAAEELLAHGAPPEKIVRLSLGITPFPERTIEAKIAARKALGDVNHDLLLDQRSPLAIYHGPLAAGLGLEELVSSWRGVQAKLPTARLWLVGDGDLREKLWNLITDLDLRYRVCMPGVFDDLTELLAAADALVMPHLTSTSHTSMIPALAAGLPVVAGDVPTSRELISHAQEGLLVSAQNLGDMSEAITTLISDPLAHHRFSMLARESALRRFDLGSMIKRILDVIETTIPPCNSR</sequence>
<dbReference type="eggNOG" id="COG0438">
    <property type="taxonomic scope" value="Bacteria"/>
</dbReference>
<proteinExistence type="predicted"/>
<organism evidence="2 3">
    <name type="scientific">Pirellula staleyi (strain ATCC 27377 / DSM 6068 / ICPB 4128)</name>
    <name type="common">Pirella staleyi</name>
    <dbReference type="NCBI Taxonomy" id="530564"/>
    <lineage>
        <taxon>Bacteria</taxon>
        <taxon>Pseudomonadati</taxon>
        <taxon>Planctomycetota</taxon>
        <taxon>Planctomycetia</taxon>
        <taxon>Pirellulales</taxon>
        <taxon>Pirellulaceae</taxon>
        <taxon>Pirellula</taxon>
    </lineage>
</organism>
<name>D2QYA2_PIRSD</name>
<dbReference type="HOGENOM" id="CLU_009583_11_2_0"/>
<reference evidence="2 3" key="1">
    <citation type="journal article" date="2009" name="Stand. Genomic Sci.">
        <title>Complete genome sequence of Pirellula staleyi type strain (ATCC 27377).</title>
        <authorList>
            <person name="Clum A."/>
            <person name="Tindall B.J."/>
            <person name="Sikorski J."/>
            <person name="Ivanova N."/>
            <person name="Mavrommatis K."/>
            <person name="Lucas S."/>
            <person name="Glavina del Rio T."/>
            <person name="Nolan M."/>
            <person name="Chen F."/>
            <person name="Tice H."/>
            <person name="Pitluck S."/>
            <person name="Cheng J.F."/>
            <person name="Chertkov O."/>
            <person name="Brettin T."/>
            <person name="Han C."/>
            <person name="Detter J.C."/>
            <person name="Kuske C."/>
            <person name="Bruce D."/>
            <person name="Goodwin L."/>
            <person name="Ovchinikova G."/>
            <person name="Pati A."/>
            <person name="Mikhailova N."/>
            <person name="Chen A."/>
            <person name="Palaniappan K."/>
            <person name="Land M."/>
            <person name="Hauser L."/>
            <person name="Chang Y.J."/>
            <person name="Jeffries C.D."/>
            <person name="Chain P."/>
            <person name="Rohde M."/>
            <person name="Goker M."/>
            <person name="Bristow J."/>
            <person name="Eisen J.A."/>
            <person name="Markowitz V."/>
            <person name="Hugenholtz P."/>
            <person name="Kyrpides N.C."/>
            <person name="Klenk H.P."/>
            <person name="Lapidus A."/>
        </authorList>
    </citation>
    <scope>NUCLEOTIDE SEQUENCE [LARGE SCALE GENOMIC DNA]</scope>
    <source>
        <strain evidence="3">ATCC 27377 / DSM 6068 / ICPB 4128</strain>
    </source>
</reference>
<dbReference type="Gene3D" id="3.40.50.2000">
    <property type="entry name" value="Glycogen Phosphorylase B"/>
    <property type="match status" value="2"/>
</dbReference>
<protein>
    <submittedName>
        <fullName evidence="2">Glycosyl transferase group 1</fullName>
    </submittedName>
</protein>
<keyword evidence="3" id="KW-1185">Reference proteome</keyword>
<evidence type="ECO:0000259" key="1">
    <source>
        <dbReference type="Pfam" id="PF13579"/>
    </source>
</evidence>
<dbReference type="OrthoDB" id="232381at2"/>
<gene>
    <name evidence="2" type="ordered locus">Psta_1641</name>
</gene>
<dbReference type="Proteomes" id="UP000001887">
    <property type="component" value="Chromosome"/>
</dbReference>
<feature type="domain" description="Glycosyltransferase subfamily 4-like N-terminal" evidence="1">
    <location>
        <begin position="22"/>
        <end position="179"/>
    </location>
</feature>
<dbReference type="PANTHER" id="PTHR45947:SF3">
    <property type="entry name" value="SULFOQUINOVOSYL TRANSFERASE SQD2"/>
    <property type="match status" value="1"/>
</dbReference>
<dbReference type="SUPFAM" id="SSF53756">
    <property type="entry name" value="UDP-Glycosyltransferase/glycogen phosphorylase"/>
    <property type="match status" value="1"/>
</dbReference>
<dbReference type="Pfam" id="PF13692">
    <property type="entry name" value="Glyco_trans_1_4"/>
    <property type="match status" value="1"/>
</dbReference>
<dbReference type="EMBL" id="CP001848">
    <property type="protein sequence ID" value="ADB16316.1"/>
    <property type="molecule type" value="Genomic_DNA"/>
</dbReference>
<dbReference type="Pfam" id="PF13579">
    <property type="entry name" value="Glyco_trans_4_4"/>
    <property type="match status" value="1"/>
</dbReference>
<dbReference type="KEGG" id="psl:Psta_1641"/>
<dbReference type="InterPro" id="IPR050194">
    <property type="entry name" value="Glycosyltransferase_grp1"/>
</dbReference>
<dbReference type="CAZy" id="GT4">
    <property type="family name" value="Glycosyltransferase Family 4"/>
</dbReference>
<evidence type="ECO:0000313" key="2">
    <source>
        <dbReference type="EMBL" id="ADB16316.1"/>
    </source>
</evidence>
<dbReference type="InterPro" id="IPR028098">
    <property type="entry name" value="Glyco_trans_4-like_N"/>
</dbReference>
<keyword evidence="2" id="KW-0808">Transferase</keyword>
<evidence type="ECO:0000313" key="3">
    <source>
        <dbReference type="Proteomes" id="UP000001887"/>
    </source>
</evidence>
<dbReference type="STRING" id="530564.Psta_1641"/>
<dbReference type="CDD" id="cd03801">
    <property type="entry name" value="GT4_PimA-like"/>
    <property type="match status" value="1"/>
</dbReference>
<dbReference type="AlphaFoldDB" id="D2QYA2"/>
<dbReference type="GO" id="GO:0016757">
    <property type="term" value="F:glycosyltransferase activity"/>
    <property type="evidence" value="ECO:0007669"/>
    <property type="project" value="UniProtKB-ARBA"/>
</dbReference>
<accession>D2QYA2</accession>